<gene>
    <name evidence="1" type="ORF">EOD42_16755</name>
</gene>
<dbReference type="RefSeq" id="WP_127788723.1">
    <property type="nucleotide sequence ID" value="NZ_SACL01000006.1"/>
</dbReference>
<dbReference type="EMBL" id="SACL01000006">
    <property type="protein sequence ID" value="RVT95235.1"/>
    <property type="molecule type" value="Genomic_DNA"/>
</dbReference>
<evidence type="ECO:0000313" key="2">
    <source>
        <dbReference type="Proteomes" id="UP000282957"/>
    </source>
</evidence>
<accession>A0A437MC87</accession>
<sequence length="258" mass="28571">MPDLAEKLERIRARLTDEGRRLLNNPMQELLHVHIGTLYQEVGNLIEALAASHRECMHAQLPGNSGEFDTAQPATSSTCNCCEKCGNKASNRPPPAPPYPKPEGGETYVARGDVHAPTQIVTRRDGRWYLGTAGYGGVSEQPLYTAAQVQELIEDENRNPWKAAIAQAMLDWHMAPQFDETPAAALRRYVEMDNIAAADPQVSERAAKAVSDAVAKEREAWKSRVWQTQCRMPPNSSERLLLELILAWDTARSRGGEG</sequence>
<reference evidence="1 2" key="1">
    <citation type="submission" date="2019-01" db="EMBL/GenBank/DDBJ databases">
        <authorList>
            <person name="Chen W.-M."/>
        </authorList>
    </citation>
    <scope>NUCLEOTIDE SEQUENCE [LARGE SCALE GENOMIC DNA]</scope>
    <source>
        <strain evidence="1 2">CCP-6</strain>
    </source>
</reference>
<dbReference type="Proteomes" id="UP000282957">
    <property type="component" value="Unassembled WGS sequence"/>
</dbReference>
<organism evidence="1 2">
    <name type="scientific">Rhodovarius crocodyli</name>
    <dbReference type="NCBI Taxonomy" id="1979269"/>
    <lineage>
        <taxon>Bacteria</taxon>
        <taxon>Pseudomonadati</taxon>
        <taxon>Pseudomonadota</taxon>
        <taxon>Alphaproteobacteria</taxon>
        <taxon>Acetobacterales</taxon>
        <taxon>Roseomonadaceae</taxon>
        <taxon>Rhodovarius</taxon>
    </lineage>
</organism>
<comment type="caution">
    <text evidence="1">The sequence shown here is derived from an EMBL/GenBank/DDBJ whole genome shotgun (WGS) entry which is preliminary data.</text>
</comment>
<dbReference type="AlphaFoldDB" id="A0A437MC87"/>
<proteinExistence type="predicted"/>
<keyword evidence="2" id="KW-1185">Reference proteome</keyword>
<name>A0A437MC87_9PROT</name>
<protein>
    <submittedName>
        <fullName evidence="1">Uncharacterized protein</fullName>
    </submittedName>
</protein>
<evidence type="ECO:0000313" key="1">
    <source>
        <dbReference type="EMBL" id="RVT95235.1"/>
    </source>
</evidence>